<organism evidence="2 3">
    <name type="scientific">Friedmanniomyces simplex</name>
    <dbReference type="NCBI Taxonomy" id="329884"/>
    <lineage>
        <taxon>Eukaryota</taxon>
        <taxon>Fungi</taxon>
        <taxon>Dikarya</taxon>
        <taxon>Ascomycota</taxon>
        <taxon>Pezizomycotina</taxon>
        <taxon>Dothideomycetes</taxon>
        <taxon>Dothideomycetidae</taxon>
        <taxon>Mycosphaerellales</taxon>
        <taxon>Teratosphaeriaceae</taxon>
        <taxon>Friedmanniomyces</taxon>
    </lineage>
</organism>
<dbReference type="Proteomes" id="UP000309340">
    <property type="component" value="Unassembled WGS sequence"/>
</dbReference>
<dbReference type="STRING" id="329884.A0A4U0Y1A2"/>
<feature type="region of interest" description="Disordered" evidence="1">
    <location>
        <begin position="67"/>
        <end position="91"/>
    </location>
</feature>
<evidence type="ECO:0000313" key="3">
    <source>
        <dbReference type="Proteomes" id="UP000309340"/>
    </source>
</evidence>
<protein>
    <recommendedName>
        <fullName evidence="4">PH domain-containing protein</fullName>
    </recommendedName>
</protein>
<sequence>MSLFALFNKPKVEKARGYAEQGLAAPSTLNLNHANASKLTFTGRAEREDALGELHPRTASALSFRNHISRPASRATDRAPTPALPSRKGVPFEAPPLFQAYPQSIKHGTLHVSTMTAETVLQKSKNRKAGGLAVEPSPRGSTEDRGSIETRRTAKTTFRHVANSSLGHMELPRKILVLVSSGYLLQYAETGPNNRLPERVLQLGKESAAFACDLIPGKHYVLQISQAVDQQGVLIATSGSIFSRWGLRNAATRCMTANLLLVMHDVAEMDSWMTAIREEIAVLGGGVNARAETNGRPETKDSGDEPEEFTQSPSRIHRFQLRSNPSKVSLVGRPSDEPLDTLPPPPRLRDEDERAQELFFRTSSRAGCAVDALDRDIDGPAASE</sequence>
<feature type="region of interest" description="Disordered" evidence="1">
    <location>
        <begin position="288"/>
        <end position="314"/>
    </location>
</feature>
<gene>
    <name evidence="2" type="ORF">B0A55_00204</name>
</gene>
<feature type="region of interest" description="Disordered" evidence="1">
    <location>
        <begin position="326"/>
        <end position="354"/>
    </location>
</feature>
<reference evidence="2 3" key="1">
    <citation type="submission" date="2017-03" db="EMBL/GenBank/DDBJ databases">
        <title>Genomes of endolithic fungi from Antarctica.</title>
        <authorList>
            <person name="Coleine C."/>
            <person name="Masonjones S."/>
            <person name="Stajich J.E."/>
        </authorList>
    </citation>
    <scope>NUCLEOTIDE SEQUENCE [LARGE SCALE GENOMIC DNA]</scope>
    <source>
        <strain evidence="2 3">CCFEE 5184</strain>
    </source>
</reference>
<dbReference type="AlphaFoldDB" id="A0A4U0Y1A2"/>
<feature type="region of interest" description="Disordered" evidence="1">
    <location>
        <begin position="126"/>
        <end position="150"/>
    </location>
</feature>
<comment type="caution">
    <text evidence="2">The sequence shown here is derived from an EMBL/GenBank/DDBJ whole genome shotgun (WGS) entry which is preliminary data.</text>
</comment>
<evidence type="ECO:0000313" key="2">
    <source>
        <dbReference type="EMBL" id="TKA83930.1"/>
    </source>
</evidence>
<feature type="compositionally biased region" description="Basic and acidic residues" evidence="1">
    <location>
        <begin position="293"/>
        <end position="303"/>
    </location>
</feature>
<keyword evidence="3" id="KW-1185">Reference proteome</keyword>
<dbReference type="OrthoDB" id="1749473at2759"/>
<feature type="compositionally biased region" description="Basic and acidic residues" evidence="1">
    <location>
        <begin position="141"/>
        <end position="150"/>
    </location>
</feature>
<name>A0A4U0Y1A2_9PEZI</name>
<proteinExistence type="predicted"/>
<dbReference type="EMBL" id="NAJQ01000001">
    <property type="protein sequence ID" value="TKA83930.1"/>
    <property type="molecule type" value="Genomic_DNA"/>
</dbReference>
<evidence type="ECO:0000256" key="1">
    <source>
        <dbReference type="SAM" id="MobiDB-lite"/>
    </source>
</evidence>
<evidence type="ECO:0008006" key="4">
    <source>
        <dbReference type="Google" id="ProtNLM"/>
    </source>
</evidence>
<accession>A0A4U0Y1A2</accession>